<dbReference type="InterPro" id="IPR016197">
    <property type="entry name" value="Chromo-like_dom_sf"/>
</dbReference>
<organism evidence="6 7">
    <name type="scientific">Aspergillus calidoustus</name>
    <dbReference type="NCBI Taxonomy" id="454130"/>
    <lineage>
        <taxon>Eukaryota</taxon>
        <taxon>Fungi</taxon>
        <taxon>Dikarya</taxon>
        <taxon>Ascomycota</taxon>
        <taxon>Pezizomycotina</taxon>
        <taxon>Eurotiomycetes</taxon>
        <taxon>Eurotiomycetidae</taxon>
        <taxon>Eurotiales</taxon>
        <taxon>Aspergillaceae</taxon>
        <taxon>Aspergillus</taxon>
        <taxon>Aspergillus subgen. Nidulantes</taxon>
    </lineage>
</organism>
<protein>
    <recommendedName>
        <fullName evidence="5">Chromo domain-containing protein</fullName>
    </recommendedName>
</protein>
<accession>A0A0U5CA81</accession>
<evidence type="ECO:0000313" key="6">
    <source>
        <dbReference type="EMBL" id="CEL06122.1"/>
    </source>
</evidence>
<dbReference type="CDD" id="cd18966">
    <property type="entry name" value="chromodomain"/>
    <property type="match status" value="1"/>
</dbReference>
<feature type="region of interest" description="Disordered" evidence="4">
    <location>
        <begin position="946"/>
        <end position="996"/>
    </location>
</feature>
<dbReference type="InterPro" id="IPR000953">
    <property type="entry name" value="Chromo/chromo_shadow_dom"/>
</dbReference>
<reference evidence="7" key="1">
    <citation type="journal article" date="2016" name="Genome Announc.">
        <title>Draft genome sequences of fungus Aspergillus calidoustus.</title>
        <authorList>
            <person name="Horn F."/>
            <person name="Linde J."/>
            <person name="Mattern D.J."/>
            <person name="Walther G."/>
            <person name="Guthke R."/>
            <person name="Scherlach K."/>
            <person name="Martin K."/>
            <person name="Brakhage A.A."/>
            <person name="Petzke L."/>
            <person name="Valiante V."/>
        </authorList>
    </citation>
    <scope>NUCLEOTIDE SEQUENCE [LARGE SCALE GENOMIC DNA]</scope>
    <source>
        <strain evidence="7">SF006504</strain>
    </source>
</reference>
<comment type="subunit">
    <text evidence="2">Component of the NuA4 histone acetyltransferase complex.</text>
</comment>
<feature type="domain" description="Chromo" evidence="5">
    <location>
        <begin position="25"/>
        <end position="83"/>
    </location>
</feature>
<keyword evidence="7" id="KW-1185">Reference proteome</keyword>
<dbReference type="InterPro" id="IPR023780">
    <property type="entry name" value="Chromo_domain"/>
</dbReference>
<name>A0A0U5CA81_ASPCI</name>
<dbReference type="OrthoDB" id="1918685at2759"/>
<evidence type="ECO:0000256" key="3">
    <source>
        <dbReference type="ARBA" id="ARBA00023242"/>
    </source>
</evidence>
<dbReference type="OMA" id="WKIMFRP"/>
<dbReference type="SUPFAM" id="SSF54160">
    <property type="entry name" value="Chromo domain-like"/>
    <property type="match status" value="1"/>
</dbReference>
<feature type="compositionally biased region" description="Polar residues" evidence="4">
    <location>
        <begin position="276"/>
        <end position="287"/>
    </location>
</feature>
<dbReference type="Proteomes" id="UP000054771">
    <property type="component" value="Unassembled WGS sequence"/>
</dbReference>
<dbReference type="Pfam" id="PF00385">
    <property type="entry name" value="Chromo"/>
    <property type="match status" value="1"/>
</dbReference>
<feature type="compositionally biased region" description="Polar residues" evidence="4">
    <location>
        <begin position="119"/>
        <end position="151"/>
    </location>
</feature>
<feature type="compositionally biased region" description="Basic residues" evidence="4">
    <location>
        <begin position="987"/>
        <end position="996"/>
    </location>
</feature>
<dbReference type="PROSITE" id="PS50013">
    <property type="entry name" value="CHROMO_2"/>
    <property type="match status" value="1"/>
</dbReference>
<evidence type="ECO:0000313" key="7">
    <source>
        <dbReference type="Proteomes" id="UP000054771"/>
    </source>
</evidence>
<dbReference type="GO" id="GO:0006338">
    <property type="term" value="P:chromatin remodeling"/>
    <property type="evidence" value="ECO:0007669"/>
    <property type="project" value="UniProtKB-ARBA"/>
</dbReference>
<feature type="region of interest" description="Disordered" evidence="4">
    <location>
        <begin position="540"/>
        <end position="574"/>
    </location>
</feature>
<proteinExistence type="predicted"/>
<keyword evidence="3" id="KW-0539">Nucleus</keyword>
<evidence type="ECO:0000256" key="4">
    <source>
        <dbReference type="SAM" id="MobiDB-lite"/>
    </source>
</evidence>
<dbReference type="STRING" id="454130.A0A0U5CA81"/>
<feature type="compositionally biased region" description="Polar residues" evidence="4">
    <location>
        <begin position="239"/>
        <end position="258"/>
    </location>
</feature>
<feature type="region of interest" description="Disordered" evidence="4">
    <location>
        <begin position="106"/>
        <end position="197"/>
    </location>
</feature>
<feature type="region of interest" description="Disordered" evidence="4">
    <location>
        <begin position="237"/>
        <end position="333"/>
    </location>
</feature>
<sequence>MAMGTVSDDEISLTSTIESDQQSEYEVKTILSEDLFEDGMRYLVEWAGYPIERCTWEPADAFGDDETLRDWKRKKRLIEDGKLEAFDVASWEARIIQLNEEREQRRQRRAAKRERNIALSGSSHGSQAVPSKQRPEASSASIPPLNTTPNSAAPRPVNPPRQGPAARKLPPVLFGTSQKAPMTSRPKKTPSTDTHKTYTLSWKHKFEKRAQRDRVPDINQLELRRPSDWATARSAGAIQFSSSRRGPVQVETSNASPTDTDRPGSLLNSPILPQHIQESPASSPRSNDATRENSKPGSSDQIHPSRRAFVPTAPSDSRIMDHGDLPEMPPRIPGSKARFVKSTRGRFWNFGEFYVSLYFGQDKQDIGNARLCGIDTRYAKKILSTKVGDKIEIWFRYLCTLDEYQQLCERSRNLKFSNGWIEGFDDTEPRIRTIAETLQQNSLLAIAEINNRTDDVLLAYLPRSPVFSFLDETPTGYGQSYLRLALRSYLGPLDRLNSRPIINRPQLTSPVISSPTGYFESIKGKASIGAKQLDKPDVAQGITGKLPLDPPTLGVQHSTSSVPSPASTRPGAYDIPTQLKSHIPENSDHLISEPMDLDTQSAQAPGQPDNAEGPSNAMANWDDEFSKRFNITFDDLATLGAAVKGQKADMFYVWFPDDSEMVRRERDAMESFLKLHTRLLYSNRVEGDWEKFVATSRKANMPGAILFHESFIDYHKVPLLRDLLHRSVTVCWNISLSQPLQYVGHEVHKQRLFPHGGIFLITEDFMVSRLDATLTILAWFHDWLQKKFPGHWKLMLRPGVQQWVLKQAELSDESQQPKWLAVYHLLSQLGVSASDDPNFEADYIKTFVISPPTLPMYGSRTTEESPDVPRDASQECRDTDHLAEFFAGWGLVYAHRFRRFIMLTGLEPLPRWTQWQHVEIKRGAGDFFTAFSIDSSAVWSKLTKGVPKPASHSETLPAYTPRTPRQPGTSASEQRLASSASHSQALLKHKYAQPYQ</sequence>
<evidence type="ECO:0000256" key="2">
    <source>
        <dbReference type="ARBA" id="ARBA00011353"/>
    </source>
</evidence>
<dbReference type="GO" id="GO:0005634">
    <property type="term" value="C:nucleus"/>
    <property type="evidence" value="ECO:0007669"/>
    <property type="project" value="UniProtKB-SubCell"/>
</dbReference>
<dbReference type="PANTHER" id="PTHR22812">
    <property type="entry name" value="CHROMOBOX PROTEIN"/>
    <property type="match status" value="1"/>
</dbReference>
<evidence type="ECO:0000256" key="1">
    <source>
        <dbReference type="ARBA" id="ARBA00004123"/>
    </source>
</evidence>
<dbReference type="EMBL" id="CDMC01000005">
    <property type="protein sequence ID" value="CEL06122.1"/>
    <property type="molecule type" value="Genomic_DNA"/>
</dbReference>
<gene>
    <name evidence="6" type="ORF">ASPCAL07231</name>
</gene>
<dbReference type="AlphaFoldDB" id="A0A0U5CA81"/>
<feature type="region of interest" description="Disordered" evidence="4">
    <location>
        <begin position="598"/>
        <end position="619"/>
    </location>
</feature>
<dbReference type="Gene3D" id="2.40.50.40">
    <property type="match status" value="1"/>
</dbReference>
<feature type="compositionally biased region" description="Polar residues" evidence="4">
    <location>
        <begin position="555"/>
        <end position="567"/>
    </location>
</feature>
<evidence type="ECO:0000259" key="5">
    <source>
        <dbReference type="PROSITE" id="PS50013"/>
    </source>
</evidence>
<feature type="compositionally biased region" description="Polar residues" evidence="4">
    <location>
        <begin position="966"/>
        <end position="975"/>
    </location>
</feature>
<dbReference type="InterPro" id="IPR051219">
    <property type="entry name" value="Heterochromatin_chromo-domain"/>
</dbReference>
<feature type="compositionally biased region" description="Low complexity" evidence="4">
    <location>
        <begin position="976"/>
        <end position="986"/>
    </location>
</feature>
<comment type="subcellular location">
    <subcellularLocation>
        <location evidence="1">Nucleus</location>
    </subcellularLocation>
</comment>